<dbReference type="AlphaFoldDB" id="A0A6S6M1W9"/>
<dbReference type="GO" id="GO:0003824">
    <property type="term" value="F:catalytic activity"/>
    <property type="evidence" value="ECO:0007669"/>
    <property type="project" value="InterPro"/>
</dbReference>
<dbReference type="PROSITE" id="PS51332">
    <property type="entry name" value="B12_BINDING"/>
    <property type="match status" value="1"/>
</dbReference>
<keyword evidence="4" id="KW-0408">Iron</keyword>
<evidence type="ECO:0000259" key="6">
    <source>
        <dbReference type="PROSITE" id="PS51332"/>
    </source>
</evidence>
<keyword evidence="9" id="KW-1185">Reference proteome</keyword>
<evidence type="ECO:0000256" key="1">
    <source>
        <dbReference type="ARBA" id="ARBA00001966"/>
    </source>
</evidence>
<dbReference type="Pfam" id="PF04055">
    <property type="entry name" value="Radical_SAM"/>
    <property type="match status" value="1"/>
</dbReference>
<feature type="domain" description="B12-binding" evidence="6">
    <location>
        <begin position="4"/>
        <end position="149"/>
    </location>
</feature>
<organism evidence="8 9">
    <name type="scientific">Citrifermentans bremense</name>
    <dbReference type="NCBI Taxonomy" id="60035"/>
    <lineage>
        <taxon>Bacteria</taxon>
        <taxon>Pseudomonadati</taxon>
        <taxon>Thermodesulfobacteriota</taxon>
        <taxon>Desulfuromonadia</taxon>
        <taxon>Geobacterales</taxon>
        <taxon>Geobacteraceae</taxon>
        <taxon>Citrifermentans</taxon>
    </lineage>
</organism>
<dbReference type="InterPro" id="IPR023404">
    <property type="entry name" value="rSAM_horseshoe"/>
</dbReference>
<dbReference type="InterPro" id="IPR058240">
    <property type="entry name" value="rSAM_sf"/>
</dbReference>
<evidence type="ECO:0000313" key="8">
    <source>
        <dbReference type="EMBL" id="BCG48367.1"/>
    </source>
</evidence>
<dbReference type="SFLD" id="SFLDG01082">
    <property type="entry name" value="B12-binding_domain_containing"/>
    <property type="match status" value="1"/>
</dbReference>
<comment type="cofactor">
    <cofactor evidence="1">
        <name>[4Fe-4S] cluster</name>
        <dbReference type="ChEBI" id="CHEBI:49883"/>
    </cofactor>
</comment>
<evidence type="ECO:0000313" key="9">
    <source>
        <dbReference type="Proteomes" id="UP000515472"/>
    </source>
</evidence>
<dbReference type="PANTHER" id="PTHR43409">
    <property type="entry name" value="ANAEROBIC MAGNESIUM-PROTOPORPHYRIN IX MONOMETHYL ESTER CYCLASE-RELATED"/>
    <property type="match status" value="1"/>
</dbReference>
<dbReference type="SMART" id="SM00729">
    <property type="entry name" value="Elp3"/>
    <property type="match status" value="1"/>
</dbReference>
<evidence type="ECO:0000256" key="5">
    <source>
        <dbReference type="ARBA" id="ARBA00023014"/>
    </source>
</evidence>
<name>A0A6S6M1W9_9BACT</name>
<keyword evidence="2" id="KW-0949">S-adenosyl-L-methionine</keyword>
<gene>
    <name evidence="8" type="ORF">GEOBRER4_31170</name>
</gene>
<dbReference type="PANTHER" id="PTHR43409:SF16">
    <property type="entry name" value="SLR0320 PROTEIN"/>
    <property type="match status" value="1"/>
</dbReference>
<dbReference type="Gene3D" id="3.80.30.20">
    <property type="entry name" value="tm_1862 like domain"/>
    <property type="match status" value="1"/>
</dbReference>
<dbReference type="GO" id="GO:0005829">
    <property type="term" value="C:cytosol"/>
    <property type="evidence" value="ECO:0007669"/>
    <property type="project" value="TreeGrafter"/>
</dbReference>
<sequence length="469" mass="51569">MDVQRVLMISTNSETAPQPAVPLGAAWVAEAMRLSGLEVQFLDLCFSKKPLAAVDRVIRSFRPEGIALSIRNLDNCDFLAPKSYLPAVKELVELVRCLSDARTLVGGAGVSLMPLQVLEYLGLDHAVVGEGERAAPAFFRAARLADACQVPGVVSRRGGMPKPPHLSSQFVPPRTHGWVDTRRYLGLEPVLPVQGKRGCANRCLYCTYHKVEGEGWRIREPADVVDEVLSAMRQTGAREFEFVDSVFNEPPGYLELLLEEILRKGVRARFSVSSLSPKGLTVEQVRLMERAGMTSLVITPESAADATLSALGKGFTEAEVHRAAELLSGSSIRALWCFLVGGPSESEESVAKTVSFVNRLPRKESAYITTGIRIYPGTGLHRLALEEGVVEADQSLLHPAFYFTRELTLQKTMEMLQRGVSDTCRCIFPAETRGANLSMLRRLGVLLRLPTPFWRYAGYAKKISPGGRR</sequence>
<dbReference type="Pfam" id="PF02310">
    <property type="entry name" value="B12-binding"/>
    <property type="match status" value="1"/>
</dbReference>
<dbReference type="GO" id="GO:0031419">
    <property type="term" value="F:cobalamin binding"/>
    <property type="evidence" value="ECO:0007669"/>
    <property type="project" value="InterPro"/>
</dbReference>
<dbReference type="SFLD" id="SFLDS00029">
    <property type="entry name" value="Radical_SAM"/>
    <property type="match status" value="1"/>
</dbReference>
<dbReference type="InterPro" id="IPR051198">
    <property type="entry name" value="BchE-like"/>
</dbReference>
<accession>A0A6S6M1W9</accession>
<dbReference type="SFLD" id="SFLDG01123">
    <property type="entry name" value="methyltransferase_(Class_B)"/>
    <property type="match status" value="1"/>
</dbReference>
<evidence type="ECO:0000256" key="3">
    <source>
        <dbReference type="ARBA" id="ARBA00022723"/>
    </source>
</evidence>
<keyword evidence="3" id="KW-0479">Metal-binding</keyword>
<dbReference type="KEGG" id="gbn:GEOBRER4_31170"/>
<protein>
    <submittedName>
        <fullName evidence="8">B12-binding domain-containing radical SAM protein</fullName>
    </submittedName>
</protein>
<reference evidence="8 9" key="1">
    <citation type="submission" date="2020-06" db="EMBL/GenBank/DDBJ databases">
        <title>Interaction of electrochemicaly active bacteria, Geobacter bremensis R4 on different carbon anode.</title>
        <authorList>
            <person name="Meng L."/>
            <person name="Yoshida N."/>
        </authorList>
    </citation>
    <scope>NUCLEOTIDE SEQUENCE [LARGE SCALE GENOMIC DNA]</scope>
    <source>
        <strain evidence="8 9">R4</strain>
    </source>
</reference>
<dbReference type="SUPFAM" id="SSF102114">
    <property type="entry name" value="Radical SAM enzymes"/>
    <property type="match status" value="1"/>
</dbReference>
<keyword evidence="5" id="KW-0411">Iron-sulfur</keyword>
<feature type="domain" description="Radical SAM core" evidence="7">
    <location>
        <begin position="185"/>
        <end position="414"/>
    </location>
</feature>
<evidence type="ECO:0000256" key="4">
    <source>
        <dbReference type="ARBA" id="ARBA00023004"/>
    </source>
</evidence>
<dbReference type="GO" id="GO:0046872">
    <property type="term" value="F:metal ion binding"/>
    <property type="evidence" value="ECO:0007669"/>
    <property type="project" value="UniProtKB-KW"/>
</dbReference>
<dbReference type="GO" id="GO:0051539">
    <property type="term" value="F:4 iron, 4 sulfur cluster binding"/>
    <property type="evidence" value="ECO:0007669"/>
    <property type="project" value="UniProtKB-KW"/>
</dbReference>
<dbReference type="Gene3D" id="3.40.50.280">
    <property type="entry name" value="Cobalamin-binding domain"/>
    <property type="match status" value="1"/>
</dbReference>
<proteinExistence type="predicted"/>
<dbReference type="InterPro" id="IPR007197">
    <property type="entry name" value="rSAM"/>
</dbReference>
<dbReference type="EMBL" id="AP023213">
    <property type="protein sequence ID" value="BCG48367.1"/>
    <property type="molecule type" value="Genomic_DNA"/>
</dbReference>
<evidence type="ECO:0000259" key="7">
    <source>
        <dbReference type="PROSITE" id="PS51918"/>
    </source>
</evidence>
<dbReference type="Proteomes" id="UP000515472">
    <property type="component" value="Chromosome"/>
</dbReference>
<dbReference type="InterPro" id="IPR034466">
    <property type="entry name" value="Methyltransferase_Class_B"/>
</dbReference>
<dbReference type="InterPro" id="IPR006158">
    <property type="entry name" value="Cobalamin-bd"/>
</dbReference>
<dbReference type="InterPro" id="IPR006638">
    <property type="entry name" value="Elp3/MiaA/NifB-like_rSAM"/>
</dbReference>
<evidence type="ECO:0000256" key="2">
    <source>
        <dbReference type="ARBA" id="ARBA00022691"/>
    </source>
</evidence>
<dbReference type="PROSITE" id="PS51918">
    <property type="entry name" value="RADICAL_SAM"/>
    <property type="match status" value="1"/>
</dbReference>